<dbReference type="InterPro" id="IPR036265">
    <property type="entry name" value="HIT-like_sf"/>
</dbReference>
<dbReference type="OrthoDB" id="680339at2759"/>
<dbReference type="STRING" id="333673.A0A3M0JDL2"/>
<reference evidence="1 2" key="1">
    <citation type="submission" date="2018-07" db="EMBL/GenBank/DDBJ databases">
        <title>A high quality draft genome assembly of the barn swallow (H. rustica rustica).</title>
        <authorList>
            <person name="Formenti G."/>
            <person name="Chiara M."/>
            <person name="Poveda L."/>
            <person name="Francoijs K.-J."/>
            <person name="Bonisoli-Alquati A."/>
            <person name="Canova L."/>
            <person name="Gianfranceschi L."/>
            <person name="Horner D.S."/>
            <person name="Saino N."/>
        </authorList>
    </citation>
    <scope>NUCLEOTIDE SEQUENCE [LARGE SCALE GENOMIC DNA]</scope>
    <source>
        <strain evidence="1">Chelidonia</strain>
        <tissue evidence="1">Blood</tissue>
    </source>
</reference>
<protein>
    <submittedName>
        <fullName evidence="1">Uncharacterized protein</fullName>
    </submittedName>
</protein>
<keyword evidence="2" id="KW-1185">Reference proteome</keyword>
<organism evidence="1 2">
    <name type="scientific">Hirundo rustica rustica</name>
    <dbReference type="NCBI Taxonomy" id="333673"/>
    <lineage>
        <taxon>Eukaryota</taxon>
        <taxon>Metazoa</taxon>
        <taxon>Chordata</taxon>
        <taxon>Craniata</taxon>
        <taxon>Vertebrata</taxon>
        <taxon>Euteleostomi</taxon>
        <taxon>Archelosauria</taxon>
        <taxon>Archosauria</taxon>
        <taxon>Dinosauria</taxon>
        <taxon>Saurischia</taxon>
        <taxon>Theropoda</taxon>
        <taxon>Coelurosauria</taxon>
        <taxon>Aves</taxon>
        <taxon>Neognathae</taxon>
        <taxon>Neoaves</taxon>
        <taxon>Telluraves</taxon>
        <taxon>Australaves</taxon>
        <taxon>Passeriformes</taxon>
        <taxon>Sylvioidea</taxon>
        <taxon>Hirundinidae</taxon>
        <taxon>Hirundo</taxon>
    </lineage>
</organism>
<comment type="caution">
    <text evidence="1">The sequence shown here is derived from an EMBL/GenBank/DDBJ whole genome shotgun (WGS) entry which is preliminary data.</text>
</comment>
<proteinExistence type="predicted"/>
<dbReference type="AlphaFoldDB" id="A0A3M0JDL2"/>
<accession>A0A3M0JDL2</accession>
<dbReference type="EMBL" id="QRBI01000151">
    <property type="protein sequence ID" value="RMB98958.1"/>
    <property type="molecule type" value="Genomic_DNA"/>
</dbReference>
<evidence type="ECO:0000313" key="1">
    <source>
        <dbReference type="EMBL" id="RMB98958.1"/>
    </source>
</evidence>
<dbReference type="Gene3D" id="3.30.428.10">
    <property type="entry name" value="HIT-like"/>
    <property type="match status" value="1"/>
</dbReference>
<sequence length="184" mass="19817">MLLLQLRRKGTELQGKGLGLQMDICGIMHRKVLRCYATGHSLFSLAALAMLRFGQHLIKPSVVFLRTELCFALVNRRPVVPGRILSMADPGKSRTCSGRLEGQAGKGNSLPDLAEGKIVCQNLLFCGGSLCGLFAVGTGQTDSSGCEFDPYCATSKGFGRLVTDLARESSNFNLETVVEIFGKS</sequence>
<dbReference type="Proteomes" id="UP000269221">
    <property type="component" value="Unassembled WGS sequence"/>
</dbReference>
<name>A0A3M0JDL2_HIRRU</name>
<evidence type="ECO:0000313" key="2">
    <source>
        <dbReference type="Proteomes" id="UP000269221"/>
    </source>
</evidence>
<gene>
    <name evidence="1" type="ORF">DUI87_24503</name>
</gene>